<dbReference type="Gene3D" id="3.30.470.20">
    <property type="entry name" value="ATP-grasp fold, B domain"/>
    <property type="match status" value="2"/>
</dbReference>
<dbReference type="STRING" id="37360.A0A0G4ITK4"/>
<keyword evidence="5" id="KW-0436">Ligase</keyword>
<dbReference type="InterPro" id="IPR011761">
    <property type="entry name" value="ATP-grasp"/>
</dbReference>
<protein>
    <recommendedName>
        <fullName evidence="20">Carbamoyl-phosphate synthase (glutamine-hydrolyzing)</fullName>
    </recommendedName>
</protein>
<dbReference type="SUPFAM" id="SSF52440">
    <property type="entry name" value="PreATP-grasp domain"/>
    <property type="match status" value="2"/>
</dbReference>
<dbReference type="InterPro" id="IPR011607">
    <property type="entry name" value="MGS-like_dom"/>
</dbReference>
<dbReference type="OrthoDB" id="1924069at2759"/>
<dbReference type="Pfam" id="PF00117">
    <property type="entry name" value="GATase"/>
    <property type="match status" value="1"/>
</dbReference>
<evidence type="ECO:0000256" key="14">
    <source>
        <dbReference type="ARBA" id="ARBA00047359"/>
    </source>
</evidence>
<dbReference type="Pfam" id="PF02142">
    <property type="entry name" value="MGS"/>
    <property type="match status" value="1"/>
</dbReference>
<dbReference type="InterPro" id="IPR002474">
    <property type="entry name" value="CarbamoylP_synth_ssu_N"/>
</dbReference>
<evidence type="ECO:0000256" key="11">
    <source>
        <dbReference type="ARBA" id="ARBA00022842"/>
    </source>
</evidence>
<accession>A0A0G4ITK4</accession>
<dbReference type="Pfam" id="PF25596">
    <property type="entry name" value="CPSase_L_D1"/>
    <property type="match status" value="2"/>
</dbReference>
<dbReference type="PRINTS" id="PR00099">
    <property type="entry name" value="CPSGATASE"/>
</dbReference>
<keyword evidence="7" id="KW-0479">Metal-binding</keyword>
<evidence type="ECO:0000256" key="12">
    <source>
        <dbReference type="ARBA" id="ARBA00022975"/>
    </source>
</evidence>
<feature type="domain" description="ATP-grasp" evidence="16">
    <location>
        <begin position="556"/>
        <end position="748"/>
    </location>
</feature>
<dbReference type="SMART" id="SM01096">
    <property type="entry name" value="CPSase_L_D3"/>
    <property type="match status" value="1"/>
</dbReference>
<keyword evidence="4" id="KW-0055">Arginine biosynthesis</keyword>
<evidence type="ECO:0000256" key="3">
    <source>
        <dbReference type="ARBA" id="ARBA00009799"/>
    </source>
</evidence>
<dbReference type="InterPro" id="IPR005480">
    <property type="entry name" value="CPSase_lsu_oligo"/>
</dbReference>
<evidence type="ECO:0000259" key="16">
    <source>
        <dbReference type="PROSITE" id="PS50975"/>
    </source>
</evidence>
<dbReference type="FunFam" id="3.40.50.20:FF:000001">
    <property type="entry name" value="Carbamoyl-phosphate synthase large chain"/>
    <property type="match status" value="1"/>
</dbReference>
<evidence type="ECO:0000256" key="4">
    <source>
        <dbReference type="ARBA" id="ARBA00022571"/>
    </source>
</evidence>
<dbReference type="FunFam" id="3.30.470.20:FF:000004">
    <property type="entry name" value="Carbamoyl-phosphate synthase (glutamine-hydrolyzing)"/>
    <property type="match status" value="1"/>
</dbReference>
<dbReference type="GO" id="GO:0006541">
    <property type="term" value="P:glutamine metabolic process"/>
    <property type="evidence" value="ECO:0007669"/>
    <property type="project" value="InterPro"/>
</dbReference>
<comment type="cofactor">
    <cofactor evidence="1">
        <name>Mn(2+)</name>
        <dbReference type="ChEBI" id="CHEBI:29035"/>
    </cofactor>
</comment>
<dbReference type="Gene3D" id="3.40.50.880">
    <property type="match status" value="1"/>
</dbReference>
<dbReference type="PANTHER" id="PTHR11405">
    <property type="entry name" value="CARBAMOYLTRANSFERASE FAMILY MEMBER"/>
    <property type="match status" value="1"/>
</dbReference>
<evidence type="ECO:0000259" key="17">
    <source>
        <dbReference type="PROSITE" id="PS51855"/>
    </source>
</evidence>
<dbReference type="Pfam" id="PF02787">
    <property type="entry name" value="CPSase_L_D3"/>
    <property type="match status" value="1"/>
</dbReference>
<dbReference type="InterPro" id="IPR036914">
    <property type="entry name" value="MGS-like_dom_sf"/>
</dbReference>
<dbReference type="SUPFAM" id="SSF52335">
    <property type="entry name" value="Methylglyoxal synthase-like"/>
    <property type="match status" value="1"/>
</dbReference>
<feature type="domain" description="MGS-like" evidence="17">
    <location>
        <begin position="1375"/>
        <end position="1517"/>
    </location>
</feature>
<keyword evidence="12" id="KW-0665">Pyrimidine biosynthesis</keyword>
<dbReference type="NCBIfam" id="NF009455">
    <property type="entry name" value="PRK12815.1"/>
    <property type="match status" value="1"/>
</dbReference>
<dbReference type="PROSITE" id="PS00866">
    <property type="entry name" value="CPSASE_1"/>
    <property type="match status" value="2"/>
</dbReference>
<dbReference type="GO" id="GO:0006221">
    <property type="term" value="P:pyrimidine nucleotide biosynthetic process"/>
    <property type="evidence" value="ECO:0007669"/>
    <property type="project" value="UniProtKB-KW"/>
</dbReference>
<gene>
    <name evidence="18" type="ORF">PBRA_006613</name>
</gene>
<dbReference type="Gene3D" id="3.40.50.1380">
    <property type="entry name" value="Methylglyoxal synthase-like domain"/>
    <property type="match status" value="1"/>
</dbReference>
<dbReference type="Proteomes" id="UP000039324">
    <property type="component" value="Unassembled WGS sequence"/>
</dbReference>
<dbReference type="Gene3D" id="3.30.1490.20">
    <property type="entry name" value="ATP-grasp fold, A domain"/>
    <property type="match status" value="1"/>
</dbReference>
<proteinExistence type="inferred from homology"/>
<dbReference type="NCBIfam" id="TIGR01368">
    <property type="entry name" value="CPSaseIIsmall"/>
    <property type="match status" value="1"/>
</dbReference>
<dbReference type="OMA" id="YEVEYLY"/>
<dbReference type="FunFam" id="3.30.1490.20:FF:000001">
    <property type="entry name" value="Carbamoyl-phosphate synthase large chain"/>
    <property type="match status" value="1"/>
</dbReference>
<dbReference type="PROSITE" id="PS50975">
    <property type="entry name" value="ATP_GRASP"/>
    <property type="match status" value="2"/>
</dbReference>
<dbReference type="PRINTS" id="PR00096">
    <property type="entry name" value="GATASE"/>
</dbReference>
<dbReference type="NCBIfam" id="NF003671">
    <property type="entry name" value="PRK05294.1"/>
    <property type="match status" value="1"/>
</dbReference>
<dbReference type="HAMAP" id="MF_01209">
    <property type="entry name" value="CPSase_S_chain"/>
    <property type="match status" value="1"/>
</dbReference>
<dbReference type="PROSITE" id="PS51855">
    <property type="entry name" value="MGS"/>
    <property type="match status" value="1"/>
</dbReference>
<dbReference type="Gene3D" id="1.10.1030.10">
    <property type="entry name" value="Carbamoyl-phosphate synthetase, large subunit oligomerisation domain"/>
    <property type="match status" value="1"/>
</dbReference>
<evidence type="ECO:0000256" key="1">
    <source>
        <dbReference type="ARBA" id="ARBA00001936"/>
    </source>
</evidence>
<dbReference type="InterPro" id="IPR036897">
    <property type="entry name" value="CarbamoylP_synth_lsu_oligo_sf"/>
</dbReference>
<organism evidence="18 19">
    <name type="scientific">Plasmodiophora brassicae</name>
    <name type="common">Clubroot disease agent</name>
    <dbReference type="NCBI Taxonomy" id="37360"/>
    <lineage>
        <taxon>Eukaryota</taxon>
        <taxon>Sar</taxon>
        <taxon>Rhizaria</taxon>
        <taxon>Endomyxa</taxon>
        <taxon>Phytomyxea</taxon>
        <taxon>Plasmodiophorida</taxon>
        <taxon>Plasmodiophoridae</taxon>
        <taxon>Plasmodiophora</taxon>
    </lineage>
</organism>
<keyword evidence="19" id="KW-1185">Reference proteome</keyword>
<evidence type="ECO:0000313" key="18">
    <source>
        <dbReference type="EMBL" id="CEO98499.1"/>
    </source>
</evidence>
<dbReference type="GO" id="GO:0006526">
    <property type="term" value="P:L-arginine biosynthetic process"/>
    <property type="evidence" value="ECO:0007669"/>
    <property type="project" value="UniProtKB-KW"/>
</dbReference>
<reference evidence="18 19" key="1">
    <citation type="submission" date="2015-02" db="EMBL/GenBank/DDBJ databases">
        <authorList>
            <person name="Chooi Y.-H."/>
        </authorList>
    </citation>
    <scope>NUCLEOTIDE SEQUENCE [LARGE SCALE GENOMIC DNA]</scope>
    <source>
        <strain evidence="18">E3</strain>
    </source>
</reference>
<comment type="similarity">
    <text evidence="3">Belongs to the CarB family.</text>
</comment>
<dbReference type="FunFam" id="1.10.1030.10:FF:000002">
    <property type="entry name" value="Carbamoyl-phosphate synthase large chain"/>
    <property type="match status" value="1"/>
</dbReference>
<dbReference type="PROSITE" id="PS00867">
    <property type="entry name" value="CPSASE_2"/>
    <property type="match status" value="2"/>
</dbReference>
<dbReference type="SMART" id="SM00851">
    <property type="entry name" value="MGS"/>
    <property type="match status" value="1"/>
</dbReference>
<dbReference type="GO" id="GO:0005524">
    <property type="term" value="F:ATP binding"/>
    <property type="evidence" value="ECO:0007669"/>
    <property type="project" value="UniProtKB-UniRule"/>
</dbReference>
<keyword evidence="11" id="KW-0460">Magnesium</keyword>
<dbReference type="InterPro" id="IPR016185">
    <property type="entry name" value="PreATP-grasp_dom_sf"/>
</dbReference>
<dbReference type="InterPro" id="IPR058047">
    <property type="entry name" value="CPSase_preATP-grasp"/>
</dbReference>
<dbReference type="Pfam" id="PF00988">
    <property type="entry name" value="CPSase_sm_chain"/>
    <property type="match status" value="1"/>
</dbReference>
<dbReference type="InterPro" id="IPR006274">
    <property type="entry name" value="CarbamoylP_synth_ssu"/>
</dbReference>
<dbReference type="SUPFAM" id="SSF56059">
    <property type="entry name" value="Glutathione synthetase ATP-binding domain-like"/>
    <property type="match status" value="2"/>
</dbReference>
<dbReference type="InterPro" id="IPR029062">
    <property type="entry name" value="Class_I_gatase-like"/>
</dbReference>
<dbReference type="CDD" id="cd01744">
    <property type="entry name" value="GATase1_CPSase"/>
    <property type="match status" value="1"/>
</dbReference>
<evidence type="ECO:0000256" key="6">
    <source>
        <dbReference type="ARBA" id="ARBA00022605"/>
    </source>
</evidence>
<evidence type="ECO:0000256" key="7">
    <source>
        <dbReference type="ARBA" id="ARBA00022723"/>
    </source>
</evidence>
<dbReference type="GO" id="GO:0006207">
    <property type="term" value="P:'de novo' pyrimidine nucleobase biosynthetic process"/>
    <property type="evidence" value="ECO:0007669"/>
    <property type="project" value="InterPro"/>
</dbReference>
<evidence type="ECO:0000313" key="19">
    <source>
        <dbReference type="Proteomes" id="UP000039324"/>
    </source>
</evidence>
<comment type="catalytic activity">
    <reaction evidence="14">
        <text>hydrogencarbonate + NH4(+) + 2 ATP = carbamoyl phosphate + 2 ADP + phosphate + 2 H(+)</text>
        <dbReference type="Rhea" id="RHEA:18029"/>
        <dbReference type="ChEBI" id="CHEBI:15378"/>
        <dbReference type="ChEBI" id="CHEBI:17544"/>
        <dbReference type="ChEBI" id="CHEBI:28938"/>
        <dbReference type="ChEBI" id="CHEBI:30616"/>
        <dbReference type="ChEBI" id="CHEBI:43474"/>
        <dbReference type="ChEBI" id="CHEBI:58228"/>
        <dbReference type="ChEBI" id="CHEBI:456216"/>
        <dbReference type="EC" id="6.3.4.16"/>
    </reaction>
</comment>
<keyword evidence="9 15" id="KW-0547">Nucleotide-binding</keyword>
<evidence type="ECO:0000256" key="10">
    <source>
        <dbReference type="ARBA" id="ARBA00022840"/>
    </source>
</evidence>
<dbReference type="Gene3D" id="3.40.50.20">
    <property type="match status" value="2"/>
</dbReference>
<evidence type="ECO:0000256" key="5">
    <source>
        <dbReference type="ARBA" id="ARBA00022598"/>
    </source>
</evidence>
<dbReference type="InterPro" id="IPR036480">
    <property type="entry name" value="CarbP_synth_ssu_N_sf"/>
</dbReference>
<comment type="pathway">
    <text evidence="2">Amino-acid biosynthesis; L-arginine biosynthesis.</text>
</comment>
<dbReference type="GO" id="GO:0004087">
    <property type="term" value="F:carbamoyl-phosphate synthase (ammonia) activity"/>
    <property type="evidence" value="ECO:0007669"/>
    <property type="project" value="UniProtKB-EC"/>
</dbReference>
<dbReference type="SUPFAM" id="SSF48108">
    <property type="entry name" value="Carbamoyl phosphate synthetase, large subunit connection domain"/>
    <property type="match status" value="1"/>
</dbReference>
<dbReference type="PRINTS" id="PR00098">
    <property type="entry name" value="CPSASE"/>
</dbReference>
<evidence type="ECO:0000256" key="9">
    <source>
        <dbReference type="ARBA" id="ARBA00022741"/>
    </source>
</evidence>
<dbReference type="GO" id="GO:0046872">
    <property type="term" value="F:metal ion binding"/>
    <property type="evidence" value="ECO:0007669"/>
    <property type="project" value="UniProtKB-KW"/>
</dbReference>
<evidence type="ECO:0000256" key="2">
    <source>
        <dbReference type="ARBA" id="ARBA00004730"/>
    </source>
</evidence>
<dbReference type="InterPro" id="IPR035686">
    <property type="entry name" value="CPSase_GATase1"/>
</dbReference>
<dbReference type="GO" id="GO:0005951">
    <property type="term" value="C:carbamoyl-phosphate synthase complex"/>
    <property type="evidence" value="ECO:0007669"/>
    <property type="project" value="TreeGrafter"/>
</dbReference>
<keyword evidence="10 15" id="KW-0067">ATP-binding</keyword>
<dbReference type="SMART" id="SM01097">
    <property type="entry name" value="CPSase_sm_chain"/>
    <property type="match status" value="1"/>
</dbReference>
<dbReference type="SUPFAM" id="SSF52317">
    <property type="entry name" value="Class I glutamine amidotransferase-like"/>
    <property type="match status" value="1"/>
</dbReference>
<dbReference type="FunFam" id="3.40.50.20:FF:000002">
    <property type="entry name" value="Carbamoyl-phosphate synthase large chain"/>
    <property type="match status" value="1"/>
</dbReference>
<keyword evidence="13" id="KW-0464">Manganese</keyword>
<dbReference type="EMBL" id="CDSF01000085">
    <property type="protein sequence ID" value="CEO98499.1"/>
    <property type="molecule type" value="Genomic_DNA"/>
</dbReference>
<keyword evidence="6" id="KW-0028">Amino-acid biosynthesis</keyword>
<evidence type="ECO:0000256" key="8">
    <source>
        <dbReference type="ARBA" id="ARBA00022737"/>
    </source>
</evidence>
<dbReference type="SUPFAM" id="SSF52021">
    <property type="entry name" value="Carbamoyl phosphate synthetase, small subunit N-terminal domain"/>
    <property type="match status" value="1"/>
</dbReference>
<dbReference type="InterPro" id="IPR013815">
    <property type="entry name" value="ATP_grasp_subdomain_1"/>
</dbReference>
<dbReference type="NCBIfam" id="NF009475">
    <property type="entry name" value="PRK12838.1"/>
    <property type="match status" value="1"/>
</dbReference>
<dbReference type="GO" id="GO:0004088">
    <property type="term" value="F:carbamoyl-phosphate synthase (glutamine-hydrolyzing) activity"/>
    <property type="evidence" value="ECO:0007669"/>
    <property type="project" value="InterPro"/>
</dbReference>
<dbReference type="InterPro" id="IPR017926">
    <property type="entry name" value="GATASE"/>
</dbReference>
<dbReference type="InterPro" id="IPR005483">
    <property type="entry name" value="CPSase_dom"/>
</dbReference>
<sequence length="1517" mass="167055">MNADPVVKIGFSSASEIDADDDPFDEFQSRIRKRHSTGALVPSSVMFDAVNAPTGQLVLNDGTVMLGISFGADVSIAGEVVFTTGMVGYPETLTDLSYKGQILVLTYPLVGNYGVPSEDVLDDWGLPKFFESDSISIAALIVTCYSHEYSHWNASSSLSAWLKKHNVPAICGVDTRALTKRLRDQGSMLGKVVINGSDVEFHDPNQRNLIAEVSRKVPQVFGNGPTRIVAVDLGIKNNIIRCLATPDVTLTVVPWDYDYTDKDYDGIFLSNGPGDPTMAGATIEVLKKALKGDTPIFGICMGHQVLALAAGARTYKMRFGNRGMNQPVIDLRTTRCYITPQNHGFAVDDESLPPGEFVPLFRNANDNSNEGLIHRYKPFMSVQFHPEACGGPDDTNFLFDMFLARVKGVSVQDNRSHITTVNVNPTEDPIRKVLLLGSGGLSIGQAGEFDYSGSQAIKALKEHRVTIVLINPNIATIQTTQGMADKVYFLPVTPEFVSEIIQKERPDGLLLQFGGQTALNCGLALEERGILKKFNVRVLGTSCDTIRASEDRQLFAEKLAEINESVAPSGTSSTVEGALRIAERLGYPVLVRAAFALGGLGSGFADNADMLTSIVKQALANSPQVIVDKSLRGWKEIEYEIVRDRQDNCIAVCNMENFDPLGIHTGDSIVVAPSQTLSNSEFFKLRDVSLKLVRHMKIIGECNVQFALDPHSEKYCIIEMNPRLSRSSALASKATGYPLAYVAAHLAMGMTLPQVKNSVTKKTTACFEPRQEALFGMLLAPILNSAMVAVWITLLLRCQGGRWDLRKFWRVSNHLGSSMKSVGEIMAIGRSFEEAFQKGVRMVDGELDGFGDSVGDVETLTRDELDNALRNPDDRRLLYLAAALRRGYTVERIHELTFIDQFFLCKLRNIIQIDMTLSASPSLWSVSPSRLLEAKRVGLLSIGRCCRVTEPEVRKYRQQSGVLPYVKQIDTLAAEFPAVTNYLYMTYNAVEHDVAFTTRGVIVLGCGAYRIGSSCEFDWCAVSCLRTLRSLDVMSVMINYNPETVSTDYDECDRLYFEELSFERVVDIYECEMGMGVVVSVGGQIPNCLALPLHRYGVRILGTHPNSIDSAEDRHKFSELLDSLGVDQPEWQELTTIPDALKFAAKVGYPCLVRPSYVLSGAAMNVAFTDADLEDFLTQACNVSTMAPVVMTKFIENAKEIEFDAVAHKGVVVNYAISEHVENAGVHSGDATLILPAQKLYMETIRLVKRAARRIAAALNITGPFNIQFLSRDNEIKVIECNLRASRSFPFVSKTFNVNFIELSTKAMVGKPVKPQTIDLSDIPFVCCKAPMFSFTRLAGADPALRVEMASTGEVACFGSDRYEAFLKAVLSTGFRLPKRNILFSAASVSARLEFLESARELQRMGFSLYATHGTAAFLEENDVNAVVVHKLSSGQHPDVIDKIKAGEIDLVINIPDSKNRQQMTDGYHIRRTSVDFSVGLITNIKCAVLLVGALIRVKRFNLKSWCDYLRDGRGGI</sequence>
<keyword evidence="8" id="KW-0677">Repeat</keyword>
<dbReference type="Pfam" id="PF02786">
    <property type="entry name" value="CPSase_L_D2"/>
    <property type="match status" value="2"/>
</dbReference>
<dbReference type="InterPro" id="IPR005479">
    <property type="entry name" value="CPAse_ATP-bd"/>
</dbReference>
<evidence type="ECO:0000256" key="15">
    <source>
        <dbReference type="PROSITE-ProRule" id="PRU00409"/>
    </source>
</evidence>
<name>A0A0G4ITK4_PLABS</name>
<dbReference type="PRINTS" id="PR00097">
    <property type="entry name" value="ANTSNTHASEII"/>
</dbReference>
<dbReference type="PROSITE" id="PS51273">
    <property type="entry name" value="GATASE_TYPE_1"/>
    <property type="match status" value="1"/>
</dbReference>
<evidence type="ECO:0008006" key="20">
    <source>
        <dbReference type="Google" id="ProtNLM"/>
    </source>
</evidence>
<feature type="domain" description="ATP-grasp" evidence="16">
    <location>
        <begin position="1118"/>
        <end position="1309"/>
    </location>
</feature>
<dbReference type="FunFam" id="3.50.30.20:FF:000002">
    <property type="entry name" value="Carbamoyl-phosphate synthase 1, mitochondrial"/>
    <property type="match status" value="1"/>
</dbReference>
<evidence type="ECO:0000256" key="13">
    <source>
        <dbReference type="ARBA" id="ARBA00023211"/>
    </source>
</evidence>
<dbReference type="PANTHER" id="PTHR11405:SF5">
    <property type="entry name" value="CAD PROTEIN"/>
    <property type="match status" value="1"/>
</dbReference>
<dbReference type="Gene3D" id="3.50.30.20">
    <property type="entry name" value="Carbamoyl-phosphate synthase small subunit, N-terminal domain"/>
    <property type="match status" value="1"/>
</dbReference>